<feature type="domain" description="Glycosyl hydrolases family 22 (GH22)" evidence="13">
    <location>
        <begin position="92"/>
        <end position="110"/>
    </location>
</feature>
<protein>
    <recommendedName>
        <fullName evidence="4">Lysozyme</fullName>
        <ecNumber evidence="3">3.2.1.17</ecNumber>
    </recommendedName>
    <alternativeName>
        <fullName evidence="10">1,4-beta-N-acetylmuramidase</fullName>
    </alternativeName>
</protein>
<evidence type="ECO:0000256" key="4">
    <source>
        <dbReference type="ARBA" id="ARBA00020438"/>
    </source>
</evidence>
<evidence type="ECO:0000256" key="11">
    <source>
        <dbReference type="RuleBase" id="RU004440"/>
    </source>
</evidence>
<proteinExistence type="inferred from homology"/>
<dbReference type="Pfam" id="PF00062">
    <property type="entry name" value="Lys"/>
    <property type="match status" value="1"/>
</dbReference>
<dbReference type="PANTHER" id="PTHR11407">
    <property type="entry name" value="LYSOZYME C"/>
    <property type="match status" value="1"/>
</dbReference>
<evidence type="ECO:0000256" key="2">
    <source>
        <dbReference type="ARBA" id="ARBA00010859"/>
    </source>
</evidence>
<keyword evidence="5" id="KW-0929">Antimicrobial</keyword>
<dbReference type="PRINTS" id="PR00135">
    <property type="entry name" value="LYZLACT"/>
</dbReference>
<reference evidence="14 15" key="1">
    <citation type="submission" date="2020-04" db="EMBL/GenBank/DDBJ databases">
        <authorList>
            <person name="Wallbank WR R."/>
            <person name="Pardo Diaz C."/>
            <person name="Kozak K."/>
            <person name="Martin S."/>
            <person name="Jiggins C."/>
            <person name="Moest M."/>
            <person name="Warren A I."/>
            <person name="Byers J.R.P. K."/>
            <person name="Montejo-Kovacevich G."/>
            <person name="Yen C E."/>
        </authorList>
    </citation>
    <scope>NUCLEOTIDE SEQUENCE [LARGE SCALE GENOMIC DNA]</scope>
</reference>
<feature type="signal peptide" evidence="12">
    <location>
        <begin position="1"/>
        <end position="20"/>
    </location>
</feature>
<evidence type="ECO:0000256" key="3">
    <source>
        <dbReference type="ARBA" id="ARBA00012732"/>
    </source>
</evidence>
<dbReference type="GO" id="GO:0003796">
    <property type="term" value="F:lysozyme activity"/>
    <property type="evidence" value="ECO:0007669"/>
    <property type="project" value="UniProtKB-EC"/>
</dbReference>
<dbReference type="SMART" id="SM00263">
    <property type="entry name" value="LYZ1"/>
    <property type="match status" value="1"/>
</dbReference>
<dbReference type="Proteomes" id="UP000494256">
    <property type="component" value="Unassembled WGS sequence"/>
</dbReference>
<comment type="caution">
    <text evidence="14">The sequence shown here is derived from an EMBL/GenBank/DDBJ whole genome shotgun (WGS) entry which is preliminary data.</text>
</comment>
<keyword evidence="7" id="KW-0378">Hydrolase</keyword>
<evidence type="ECO:0000256" key="12">
    <source>
        <dbReference type="SAM" id="SignalP"/>
    </source>
</evidence>
<feature type="chain" id="PRO_5035941728" description="Lysozyme" evidence="12">
    <location>
        <begin position="21"/>
        <end position="141"/>
    </location>
</feature>
<evidence type="ECO:0000256" key="6">
    <source>
        <dbReference type="ARBA" id="ARBA00022638"/>
    </source>
</evidence>
<accession>A0A8S0ZPR8</accession>
<dbReference type="EC" id="3.2.1.17" evidence="3"/>
<dbReference type="GO" id="GO:0042742">
    <property type="term" value="P:defense response to bacterium"/>
    <property type="evidence" value="ECO:0007669"/>
    <property type="project" value="UniProtKB-KW"/>
</dbReference>
<dbReference type="GO" id="GO:0031640">
    <property type="term" value="P:killing of cells of another organism"/>
    <property type="evidence" value="ECO:0007669"/>
    <property type="project" value="UniProtKB-KW"/>
</dbReference>
<dbReference type="Gene3D" id="1.10.530.10">
    <property type="match status" value="1"/>
</dbReference>
<dbReference type="SUPFAM" id="SSF53955">
    <property type="entry name" value="Lysozyme-like"/>
    <property type="match status" value="1"/>
</dbReference>
<evidence type="ECO:0000256" key="10">
    <source>
        <dbReference type="ARBA" id="ARBA00031262"/>
    </source>
</evidence>
<name>A0A8S0ZPR8_ARCPL</name>
<evidence type="ECO:0000259" key="13">
    <source>
        <dbReference type="PROSITE" id="PS00128"/>
    </source>
</evidence>
<dbReference type="InterPro" id="IPR023346">
    <property type="entry name" value="Lysozyme-like_dom_sf"/>
</dbReference>
<comment type="catalytic activity">
    <reaction evidence="1">
        <text>Hydrolysis of (1-&gt;4)-beta-linkages between N-acetylmuramic acid and N-acetyl-D-glucosamine residues in a peptidoglycan and between N-acetyl-D-glucosamine residues in chitodextrins.</text>
        <dbReference type="EC" id="3.2.1.17"/>
    </reaction>
</comment>
<dbReference type="InterPro" id="IPR000974">
    <property type="entry name" value="Glyco_hydro_22_lys"/>
</dbReference>
<comment type="similarity">
    <text evidence="2 11">Belongs to the glycosyl hydrolase 22 family.</text>
</comment>
<keyword evidence="9" id="KW-0326">Glycosidase</keyword>
<keyword evidence="6" id="KW-0081">Bacteriolytic enzyme</keyword>
<dbReference type="PROSITE" id="PS51348">
    <property type="entry name" value="GLYCOSYL_HYDROL_F22_2"/>
    <property type="match status" value="1"/>
</dbReference>
<evidence type="ECO:0000313" key="15">
    <source>
        <dbReference type="Proteomes" id="UP000494256"/>
    </source>
</evidence>
<organism evidence="14 15">
    <name type="scientific">Arctia plantaginis</name>
    <name type="common">Wood tiger moth</name>
    <name type="synonym">Phalaena plantaginis</name>
    <dbReference type="NCBI Taxonomy" id="874455"/>
    <lineage>
        <taxon>Eukaryota</taxon>
        <taxon>Metazoa</taxon>
        <taxon>Ecdysozoa</taxon>
        <taxon>Arthropoda</taxon>
        <taxon>Hexapoda</taxon>
        <taxon>Insecta</taxon>
        <taxon>Pterygota</taxon>
        <taxon>Neoptera</taxon>
        <taxon>Endopterygota</taxon>
        <taxon>Lepidoptera</taxon>
        <taxon>Glossata</taxon>
        <taxon>Ditrysia</taxon>
        <taxon>Noctuoidea</taxon>
        <taxon>Erebidae</taxon>
        <taxon>Arctiinae</taxon>
        <taxon>Arctia</taxon>
    </lineage>
</organism>
<dbReference type="PROSITE" id="PS00128">
    <property type="entry name" value="GLYCOSYL_HYDROL_F22_1"/>
    <property type="match status" value="1"/>
</dbReference>
<dbReference type="InterPro" id="IPR019799">
    <property type="entry name" value="Glyco_hydro_22_CS"/>
</dbReference>
<evidence type="ECO:0000256" key="7">
    <source>
        <dbReference type="ARBA" id="ARBA00022801"/>
    </source>
</evidence>
<gene>
    <name evidence="14" type="ORF">APLA_LOCUS6933</name>
</gene>
<sequence length="141" mass="16137">MNKLVILLIASAALCLHCEAKVFTRCGLVQELRRQGFPSNQLRNWVCLIEAESSRNTAIISEPNSKGWRDWGLFQINDEFWCSTTNSPGKDCNVRCADLITDDITKASNCAKIIFRRHNFNAWYGWINRCRGKPLPDISRC</sequence>
<dbReference type="OrthoDB" id="7478817at2759"/>
<evidence type="ECO:0000256" key="9">
    <source>
        <dbReference type="ARBA" id="ARBA00023295"/>
    </source>
</evidence>
<evidence type="ECO:0000256" key="5">
    <source>
        <dbReference type="ARBA" id="ARBA00022529"/>
    </source>
</evidence>
<keyword evidence="12" id="KW-0732">Signal</keyword>
<evidence type="ECO:0000256" key="1">
    <source>
        <dbReference type="ARBA" id="ARBA00000632"/>
    </source>
</evidence>
<dbReference type="PANTHER" id="PTHR11407:SF63">
    <property type="entry name" value="LYSOZYME C"/>
    <property type="match status" value="1"/>
</dbReference>
<dbReference type="CDD" id="cd16899">
    <property type="entry name" value="LYZ_C_invert"/>
    <property type="match status" value="1"/>
</dbReference>
<dbReference type="PRINTS" id="PR00137">
    <property type="entry name" value="LYSOZYME"/>
</dbReference>
<dbReference type="InterPro" id="IPR001916">
    <property type="entry name" value="Glyco_hydro_22"/>
</dbReference>
<dbReference type="AlphaFoldDB" id="A0A8S0ZPR8"/>
<evidence type="ECO:0000256" key="8">
    <source>
        <dbReference type="ARBA" id="ARBA00023157"/>
    </source>
</evidence>
<dbReference type="EMBL" id="CADEBD010000299">
    <property type="protein sequence ID" value="CAB3235271.1"/>
    <property type="molecule type" value="Genomic_DNA"/>
</dbReference>
<evidence type="ECO:0000313" key="14">
    <source>
        <dbReference type="EMBL" id="CAB3235271.1"/>
    </source>
</evidence>
<keyword evidence="8" id="KW-1015">Disulfide bond</keyword>
<dbReference type="FunFam" id="1.10.530.10:FF:000001">
    <property type="entry name" value="Lysozyme C"/>
    <property type="match status" value="1"/>
</dbReference>